<dbReference type="PROSITE" id="PS51459">
    <property type="entry name" value="FIDO"/>
    <property type="match status" value="1"/>
</dbReference>
<gene>
    <name evidence="2" type="ORF">EZS27_006837</name>
</gene>
<keyword evidence="2" id="KW-0645">Protease</keyword>
<dbReference type="Gene3D" id="1.10.3290.10">
    <property type="entry name" value="Fido-like domain"/>
    <property type="match status" value="1"/>
</dbReference>
<keyword evidence="2" id="KW-0808">Transferase</keyword>
<dbReference type="PANTHER" id="PTHR13504">
    <property type="entry name" value="FIDO DOMAIN-CONTAINING PROTEIN DDB_G0283145"/>
    <property type="match status" value="1"/>
</dbReference>
<evidence type="ECO:0000259" key="1">
    <source>
        <dbReference type="PROSITE" id="PS51459"/>
    </source>
</evidence>
<dbReference type="AlphaFoldDB" id="A0A5J4SI03"/>
<dbReference type="EMBL" id="SNRY01000163">
    <property type="protein sequence ID" value="KAA6345617.1"/>
    <property type="molecule type" value="Genomic_DNA"/>
</dbReference>
<feature type="domain" description="Fido" evidence="1">
    <location>
        <begin position="122"/>
        <end position="288"/>
    </location>
</feature>
<evidence type="ECO:0000313" key="2">
    <source>
        <dbReference type="EMBL" id="KAA6345617.1"/>
    </source>
</evidence>
<dbReference type="GO" id="GO:0006508">
    <property type="term" value="P:proteolysis"/>
    <property type="evidence" value="ECO:0007669"/>
    <property type="project" value="UniProtKB-KW"/>
</dbReference>
<dbReference type="PANTHER" id="PTHR13504:SF38">
    <property type="entry name" value="FIDO DOMAIN-CONTAINING PROTEIN"/>
    <property type="match status" value="1"/>
</dbReference>
<dbReference type="Pfam" id="PF02661">
    <property type="entry name" value="Fic"/>
    <property type="match status" value="1"/>
</dbReference>
<dbReference type="InterPro" id="IPR003812">
    <property type="entry name" value="Fido"/>
</dbReference>
<keyword evidence="2" id="KW-0378">Hydrolase</keyword>
<comment type="caution">
    <text evidence="2">The sequence shown here is derived from an EMBL/GenBank/DDBJ whole genome shotgun (WGS) entry which is preliminary data.</text>
</comment>
<protein>
    <submittedName>
        <fullName evidence="2">Adenosine monophosphate-protein transferase and cysteine protease IbpA</fullName>
    </submittedName>
</protein>
<reference evidence="2" key="1">
    <citation type="submission" date="2019-03" db="EMBL/GenBank/DDBJ databases">
        <title>Single cell metagenomics reveals metabolic interactions within the superorganism composed of flagellate Streblomastix strix and complex community of Bacteroidetes bacteria on its surface.</title>
        <authorList>
            <person name="Treitli S.C."/>
            <person name="Kolisko M."/>
            <person name="Husnik F."/>
            <person name="Keeling P."/>
            <person name="Hampl V."/>
        </authorList>
    </citation>
    <scope>NUCLEOTIDE SEQUENCE</scope>
    <source>
        <strain evidence="2">STM</strain>
    </source>
</reference>
<dbReference type="GO" id="GO:0016740">
    <property type="term" value="F:transferase activity"/>
    <property type="evidence" value="ECO:0007669"/>
    <property type="project" value="UniProtKB-KW"/>
</dbReference>
<accession>A0A5J4SI03</accession>
<dbReference type="GO" id="GO:0008233">
    <property type="term" value="F:peptidase activity"/>
    <property type="evidence" value="ECO:0007669"/>
    <property type="project" value="UniProtKB-KW"/>
</dbReference>
<organism evidence="2">
    <name type="scientific">termite gut metagenome</name>
    <dbReference type="NCBI Taxonomy" id="433724"/>
    <lineage>
        <taxon>unclassified sequences</taxon>
        <taxon>metagenomes</taxon>
        <taxon>organismal metagenomes</taxon>
    </lineage>
</organism>
<dbReference type="InterPro" id="IPR040198">
    <property type="entry name" value="Fido_containing"/>
</dbReference>
<dbReference type="SUPFAM" id="SSF140931">
    <property type="entry name" value="Fic-like"/>
    <property type="match status" value="1"/>
</dbReference>
<proteinExistence type="predicted"/>
<dbReference type="InterPro" id="IPR036597">
    <property type="entry name" value="Fido-like_dom_sf"/>
</dbReference>
<sequence length="326" mass="37701">MCCTYQCLYTNSDYVTRSNYGLFVCRMNENVNPIDTLYKEWLSLQPLKPEIQHRMDQQFMFDFNYNSNHLEGNTLTYGQTKLLLMFGKTEGEALFRDYEEMKAHNVGLEMMKREARDKERLLSENFIRELNSTILAGDFYRTSSDGEYRYKIHTGVYKTRPNSVITPSGELFDYASPEETPLMMTDLVSWYQDMEQKGELSVAALAALFHFRYIRIHPFEDGNGRIARLLVNYILYRHGYPMIVIPTADRKNYLNVLGQCDKNTGLLPVDGANASLEQAKPLVEYVAAFVERKLTLSIQMATGKIKNIEETTENANNVPEIMLDNK</sequence>
<name>A0A5J4SI03_9ZZZZ</name>